<dbReference type="Proteomes" id="UP000009168">
    <property type="component" value="Unassembled WGS sequence"/>
</dbReference>
<keyword evidence="3" id="KW-0479">Metal-binding</keyword>
<evidence type="ECO:0000256" key="3">
    <source>
        <dbReference type="PROSITE-ProRule" id="PRU00333"/>
    </source>
</evidence>
<dbReference type="OrthoDB" id="261426at2759"/>
<feature type="domain" description="Hcy-binding" evidence="4">
    <location>
        <begin position="1"/>
        <end position="301"/>
    </location>
</feature>
<dbReference type="HOGENOM" id="CLU_455290_0_0_1"/>
<dbReference type="InParanoid" id="Q22HI1"/>
<keyword evidence="1 3" id="KW-0489">Methyltransferase</keyword>
<sequence length="302" mass="35433">MKNQHKIKILDGAVGSLLQQKYPEFYEQRTWMNRILKEKPEKLYDLHLEYCKQGADIITSFTFKTNPIACQSLEESKKLVQIAVKECQKLKEIYKDIQIFGSNSPAEDCYQKERTLTKDELIYNHKNHIQFLYDCQVDCIFNETMSQLDELIIVCQICQDMNIPYIISIYFDNNLKILSGESVDDCVDTLLNKYKFKPICLSFNCVQKKDLLNLFLQSKKIFQQKSSKNINSENIKYGFYINCGGEDYTCNDFNYQIQPEELPIFYQQLIDLDIIEKQDILFLGSCCMSTPGHTLQLSKFFK</sequence>
<dbReference type="PANTHER" id="PTHR11103:SF18">
    <property type="entry name" value="SLR1189 PROTEIN"/>
    <property type="match status" value="1"/>
</dbReference>
<accession>Q22HI1</accession>
<proteinExistence type="predicted"/>
<dbReference type="EMBL" id="GG662588">
    <property type="protein sequence ID" value="EAR84720.2"/>
    <property type="molecule type" value="Genomic_DNA"/>
</dbReference>
<evidence type="ECO:0000313" key="5">
    <source>
        <dbReference type="EMBL" id="EAR84720.2"/>
    </source>
</evidence>
<feature type="binding site" evidence="3">
    <location>
        <position position="287"/>
    </location>
    <ligand>
        <name>Zn(2+)</name>
        <dbReference type="ChEBI" id="CHEBI:29105"/>
    </ligand>
</feature>
<evidence type="ECO:0000256" key="2">
    <source>
        <dbReference type="ARBA" id="ARBA00022679"/>
    </source>
</evidence>
<evidence type="ECO:0000313" key="6">
    <source>
        <dbReference type="Proteomes" id="UP000009168"/>
    </source>
</evidence>
<evidence type="ECO:0000256" key="1">
    <source>
        <dbReference type="ARBA" id="ARBA00022603"/>
    </source>
</evidence>
<dbReference type="RefSeq" id="XP_001032383.2">
    <property type="nucleotide sequence ID" value="XM_001032383.2"/>
</dbReference>
<dbReference type="PROSITE" id="PS50970">
    <property type="entry name" value="HCY"/>
    <property type="match status" value="1"/>
</dbReference>
<feature type="binding site" evidence="3">
    <location>
        <position position="286"/>
    </location>
    <ligand>
        <name>Zn(2+)</name>
        <dbReference type="ChEBI" id="CHEBI:29105"/>
    </ligand>
</feature>
<protein>
    <submittedName>
        <fullName evidence="5">Homocysteine S-methyltransferase</fullName>
    </submittedName>
</protein>
<name>Q22HI1_TETTS</name>
<keyword evidence="3" id="KW-0862">Zinc</keyword>
<dbReference type="KEGG" id="tet:TTHERM_00637220"/>
<dbReference type="GO" id="GO:0046872">
    <property type="term" value="F:metal ion binding"/>
    <property type="evidence" value="ECO:0007669"/>
    <property type="project" value="UniProtKB-KW"/>
</dbReference>
<dbReference type="InterPro" id="IPR003726">
    <property type="entry name" value="HCY_dom"/>
</dbReference>
<dbReference type="SUPFAM" id="SSF82282">
    <property type="entry name" value="Homocysteine S-methyltransferase"/>
    <property type="match status" value="1"/>
</dbReference>
<dbReference type="GO" id="GO:0008168">
    <property type="term" value="F:methyltransferase activity"/>
    <property type="evidence" value="ECO:0007669"/>
    <property type="project" value="UniProtKB-UniRule"/>
</dbReference>
<dbReference type="InterPro" id="IPR036589">
    <property type="entry name" value="HCY_dom_sf"/>
</dbReference>
<reference evidence="6" key="1">
    <citation type="journal article" date="2006" name="PLoS Biol.">
        <title>Macronuclear genome sequence of the ciliate Tetrahymena thermophila, a model eukaryote.</title>
        <authorList>
            <person name="Eisen J.A."/>
            <person name="Coyne R.S."/>
            <person name="Wu M."/>
            <person name="Wu D."/>
            <person name="Thiagarajan M."/>
            <person name="Wortman J.R."/>
            <person name="Badger J.H."/>
            <person name="Ren Q."/>
            <person name="Amedeo P."/>
            <person name="Jones K.M."/>
            <person name="Tallon L.J."/>
            <person name="Delcher A.L."/>
            <person name="Salzberg S.L."/>
            <person name="Silva J.C."/>
            <person name="Haas B.J."/>
            <person name="Majoros W.H."/>
            <person name="Farzad M."/>
            <person name="Carlton J.M."/>
            <person name="Smith R.K. Jr."/>
            <person name="Garg J."/>
            <person name="Pearlman R.E."/>
            <person name="Karrer K.M."/>
            <person name="Sun L."/>
            <person name="Manning G."/>
            <person name="Elde N.C."/>
            <person name="Turkewitz A.P."/>
            <person name="Asai D.J."/>
            <person name="Wilkes D.E."/>
            <person name="Wang Y."/>
            <person name="Cai H."/>
            <person name="Collins K."/>
            <person name="Stewart B.A."/>
            <person name="Lee S.R."/>
            <person name="Wilamowska K."/>
            <person name="Weinberg Z."/>
            <person name="Ruzzo W.L."/>
            <person name="Wloga D."/>
            <person name="Gaertig J."/>
            <person name="Frankel J."/>
            <person name="Tsao C.-C."/>
            <person name="Gorovsky M.A."/>
            <person name="Keeling P.J."/>
            <person name="Waller R.F."/>
            <person name="Patron N.J."/>
            <person name="Cherry J.M."/>
            <person name="Stover N.A."/>
            <person name="Krieger C.J."/>
            <person name="del Toro C."/>
            <person name="Ryder H.F."/>
            <person name="Williamson S.C."/>
            <person name="Barbeau R.A."/>
            <person name="Hamilton E.P."/>
            <person name="Orias E."/>
        </authorList>
    </citation>
    <scope>NUCLEOTIDE SEQUENCE [LARGE SCALE GENOMIC DNA]</scope>
    <source>
        <strain evidence="6">SB210</strain>
    </source>
</reference>
<keyword evidence="2 3" id="KW-0808">Transferase</keyword>
<keyword evidence="6" id="KW-1185">Reference proteome</keyword>
<comment type="cofactor">
    <cofactor evidence="3">
        <name>Zn(2+)</name>
        <dbReference type="ChEBI" id="CHEBI:29105"/>
    </cofactor>
</comment>
<organism evidence="5 6">
    <name type="scientific">Tetrahymena thermophila (strain SB210)</name>
    <dbReference type="NCBI Taxonomy" id="312017"/>
    <lineage>
        <taxon>Eukaryota</taxon>
        <taxon>Sar</taxon>
        <taxon>Alveolata</taxon>
        <taxon>Ciliophora</taxon>
        <taxon>Intramacronucleata</taxon>
        <taxon>Oligohymenophorea</taxon>
        <taxon>Hymenostomatida</taxon>
        <taxon>Tetrahymenina</taxon>
        <taxon>Tetrahymenidae</taxon>
        <taxon>Tetrahymena</taxon>
    </lineage>
</organism>
<dbReference type="AlphaFoldDB" id="Q22HI1"/>
<dbReference type="STRING" id="312017.Q22HI1"/>
<dbReference type="eggNOG" id="ENOG502S1HE">
    <property type="taxonomic scope" value="Eukaryota"/>
</dbReference>
<feature type="binding site" evidence="3">
    <location>
        <position position="205"/>
    </location>
    <ligand>
        <name>Zn(2+)</name>
        <dbReference type="ChEBI" id="CHEBI:29105"/>
    </ligand>
</feature>
<gene>
    <name evidence="5" type="ORF">TTHERM_00637220</name>
</gene>
<dbReference type="GeneID" id="7846577"/>
<dbReference type="Pfam" id="PF02574">
    <property type="entry name" value="S-methyl_trans"/>
    <property type="match status" value="1"/>
</dbReference>
<dbReference type="Gene3D" id="3.20.20.330">
    <property type="entry name" value="Homocysteine-binding-like domain"/>
    <property type="match status" value="1"/>
</dbReference>
<dbReference type="PANTHER" id="PTHR11103">
    <property type="entry name" value="SLR1189 PROTEIN"/>
    <property type="match status" value="1"/>
</dbReference>
<evidence type="ECO:0000259" key="4">
    <source>
        <dbReference type="PROSITE" id="PS50970"/>
    </source>
</evidence>
<dbReference type="GO" id="GO:0032259">
    <property type="term" value="P:methylation"/>
    <property type="evidence" value="ECO:0007669"/>
    <property type="project" value="UniProtKB-KW"/>
</dbReference>